<keyword evidence="7" id="KW-1185">Reference proteome</keyword>
<dbReference type="Pfam" id="PF00005">
    <property type="entry name" value="ABC_tran"/>
    <property type="match status" value="2"/>
</dbReference>
<dbReference type="Proteomes" id="UP001220064">
    <property type="component" value="Chromosome"/>
</dbReference>
<dbReference type="InterPro" id="IPR017871">
    <property type="entry name" value="ABC_transporter-like_CS"/>
</dbReference>
<comment type="similarity">
    <text evidence="1">Belongs to the ABC transporter superfamily.</text>
</comment>
<reference evidence="6 7" key="1">
    <citation type="submission" date="2020-10" db="EMBL/GenBank/DDBJ databases">
        <title>Complete genome sequence of Corynebacterium massiliense DSM 45435, type strain of Corynebacterium massiliense.</title>
        <authorList>
            <person name="Busche T."/>
            <person name="Kalinowski J."/>
            <person name="Ruckert C."/>
        </authorList>
    </citation>
    <scope>NUCLEOTIDE SEQUENCE [LARGE SCALE GENOMIC DNA]</scope>
    <source>
        <strain evidence="6 7">DSM 45435</strain>
    </source>
</reference>
<dbReference type="PANTHER" id="PTHR43776">
    <property type="entry name" value="TRANSPORT ATP-BINDING PROTEIN"/>
    <property type="match status" value="1"/>
</dbReference>
<dbReference type="Gene3D" id="3.40.50.300">
    <property type="entry name" value="P-loop containing nucleotide triphosphate hydrolases"/>
    <property type="match status" value="2"/>
</dbReference>
<name>A0ABY7UAV0_9CORY</name>
<keyword evidence="2" id="KW-0813">Transport</keyword>
<keyword evidence="6" id="KW-0378">Hydrolase</keyword>
<feature type="domain" description="ABC transporter" evidence="5">
    <location>
        <begin position="7"/>
        <end position="245"/>
    </location>
</feature>
<dbReference type="PROSITE" id="PS00211">
    <property type="entry name" value="ABC_TRANSPORTER_1"/>
    <property type="match status" value="2"/>
</dbReference>
<evidence type="ECO:0000313" key="7">
    <source>
        <dbReference type="Proteomes" id="UP001220064"/>
    </source>
</evidence>
<accession>A0ABY7UAV0</accession>
<dbReference type="InterPro" id="IPR027417">
    <property type="entry name" value="P-loop_NTPase"/>
</dbReference>
<dbReference type="PROSITE" id="PS50893">
    <property type="entry name" value="ABC_TRANSPORTER_2"/>
    <property type="match status" value="2"/>
</dbReference>
<protein>
    <submittedName>
        <fullName evidence="6">Glutathione import ATP-binding protein GsiA</fullName>
        <ecNumber evidence="6">3.6.3.-</ecNumber>
    </submittedName>
</protein>
<gene>
    <name evidence="6" type="primary">gsiA3</name>
    <name evidence="6" type="ORF">CMASS_07760</name>
</gene>
<evidence type="ECO:0000313" key="6">
    <source>
        <dbReference type="EMBL" id="WCZ32982.1"/>
    </source>
</evidence>
<keyword evidence="4 6" id="KW-0067">ATP-binding</keyword>
<dbReference type="Pfam" id="PF08352">
    <property type="entry name" value="oligo_HPY"/>
    <property type="match status" value="1"/>
</dbReference>
<dbReference type="InterPro" id="IPR050319">
    <property type="entry name" value="ABC_transp_ATP-bind"/>
</dbReference>
<dbReference type="SUPFAM" id="SSF52540">
    <property type="entry name" value="P-loop containing nucleoside triphosphate hydrolases"/>
    <property type="match status" value="2"/>
</dbReference>
<dbReference type="InterPro" id="IPR003439">
    <property type="entry name" value="ABC_transporter-like_ATP-bd"/>
</dbReference>
<feature type="domain" description="ABC transporter" evidence="5">
    <location>
        <begin position="266"/>
        <end position="483"/>
    </location>
</feature>
<organism evidence="6 7">
    <name type="scientific">Corynebacterium massiliense DSM 45435</name>
    <dbReference type="NCBI Taxonomy" id="1121364"/>
    <lineage>
        <taxon>Bacteria</taxon>
        <taxon>Bacillati</taxon>
        <taxon>Actinomycetota</taxon>
        <taxon>Actinomycetes</taxon>
        <taxon>Mycobacteriales</taxon>
        <taxon>Corynebacteriaceae</taxon>
        <taxon>Corynebacterium</taxon>
    </lineage>
</organism>
<evidence type="ECO:0000256" key="2">
    <source>
        <dbReference type="ARBA" id="ARBA00022448"/>
    </source>
</evidence>
<dbReference type="InterPro" id="IPR003593">
    <property type="entry name" value="AAA+_ATPase"/>
</dbReference>
<dbReference type="GO" id="GO:0005524">
    <property type="term" value="F:ATP binding"/>
    <property type="evidence" value="ECO:0007669"/>
    <property type="project" value="UniProtKB-KW"/>
</dbReference>
<proteinExistence type="inferred from homology"/>
<evidence type="ECO:0000256" key="4">
    <source>
        <dbReference type="ARBA" id="ARBA00022840"/>
    </source>
</evidence>
<dbReference type="PANTHER" id="PTHR43776:SF7">
    <property type="entry name" value="D,D-DIPEPTIDE TRANSPORT ATP-BINDING PROTEIN DDPF-RELATED"/>
    <property type="match status" value="1"/>
</dbReference>
<evidence type="ECO:0000256" key="1">
    <source>
        <dbReference type="ARBA" id="ARBA00005417"/>
    </source>
</evidence>
<dbReference type="CDD" id="cd03257">
    <property type="entry name" value="ABC_NikE_OppD_transporters"/>
    <property type="match status" value="2"/>
</dbReference>
<evidence type="ECO:0000259" key="5">
    <source>
        <dbReference type="PROSITE" id="PS50893"/>
    </source>
</evidence>
<dbReference type="RefSeq" id="WP_022863251.1">
    <property type="nucleotide sequence ID" value="NZ_ATVG01000008.1"/>
</dbReference>
<dbReference type="EMBL" id="CP063189">
    <property type="protein sequence ID" value="WCZ32982.1"/>
    <property type="molecule type" value="Genomic_DNA"/>
</dbReference>
<dbReference type="SMART" id="SM00382">
    <property type="entry name" value="AAA"/>
    <property type="match status" value="2"/>
</dbReference>
<dbReference type="GO" id="GO:0016787">
    <property type="term" value="F:hydrolase activity"/>
    <property type="evidence" value="ECO:0007669"/>
    <property type="project" value="UniProtKB-KW"/>
</dbReference>
<dbReference type="EC" id="3.6.3.-" evidence="6"/>
<dbReference type="InterPro" id="IPR013563">
    <property type="entry name" value="Oligopep_ABC_C"/>
</dbReference>
<evidence type="ECO:0000256" key="3">
    <source>
        <dbReference type="ARBA" id="ARBA00022741"/>
    </source>
</evidence>
<keyword evidence="3" id="KW-0547">Nucleotide-binding</keyword>
<sequence length="490" mass="52176">MTDSPILRVTDLTVTAAGPSDTRLVDGASFDVFAGQRLGIIGESGSGKTLTALSALGLVPDALHQSGSVRLAGHELVGASDRKLRRLRGSTVAMVFQEPLTALDPLMRIGKQLRFAARAGKTTVEGLLADVSLPAETARRFPHELSGGQRQRVLIAMAMATRPDLLICDEPTTALDARTQAEVLNVIHDLTEHHDTALLFITHDLAVAEAMCDELVVMHGGRIVERGPAPAVLTAPQDPYTRELIAASRLQPARPAGDPARSRVAVTATRVSKSFGPTQAVREVSLRVARGERVGIVGGSGSGKTTLLSCIAGLVRPDAGDLAVDGRVQMVFQDPHDSLDPRMRVGDIVAEGVTAGSPRDKVAAALADVGLPPDAAARYPHEFSGGQRQRIGIARAIVGDPDVLLADEAVSALDVSVRGQIVELLDRLVKERGLTLMFISHDFPVIRRLCDRVVVLHDGAVVEEGPTDKVWEHPREAYTRALVTAARTTR</sequence>